<dbReference type="Pfam" id="PF00135">
    <property type="entry name" value="COesterase"/>
    <property type="match status" value="1"/>
</dbReference>
<keyword evidence="2 3" id="KW-0378">Hydrolase</keyword>
<comment type="similarity">
    <text evidence="1 3">Belongs to the type-B carboxylesterase/lipase family.</text>
</comment>
<dbReference type="InterPro" id="IPR019826">
    <property type="entry name" value="Carboxylesterase_B_AS"/>
</dbReference>
<feature type="domain" description="Carboxylesterase type B" evidence="4">
    <location>
        <begin position="2"/>
        <end position="47"/>
    </location>
</feature>
<dbReference type="SUPFAM" id="SSF53474">
    <property type="entry name" value="alpha/beta-Hydrolases"/>
    <property type="match status" value="1"/>
</dbReference>
<feature type="non-terminal residue" evidence="5">
    <location>
        <position position="48"/>
    </location>
</feature>
<dbReference type="PANTHER" id="PTHR43142:SF1">
    <property type="entry name" value="CARBOXYLIC ESTER HYDROLASE"/>
    <property type="match status" value="1"/>
</dbReference>
<proteinExistence type="inferred from homology"/>
<dbReference type="AlphaFoldDB" id="A0A822A8Y4"/>
<dbReference type="EMBL" id="CAJOBR010095325">
    <property type="protein sequence ID" value="CAF5146432.1"/>
    <property type="molecule type" value="Genomic_DNA"/>
</dbReference>
<evidence type="ECO:0000259" key="4">
    <source>
        <dbReference type="Pfam" id="PF00135"/>
    </source>
</evidence>
<dbReference type="EC" id="3.1.1.-" evidence="3"/>
<dbReference type="GO" id="GO:0016787">
    <property type="term" value="F:hydrolase activity"/>
    <property type="evidence" value="ECO:0007669"/>
    <property type="project" value="UniProtKB-KW"/>
</dbReference>
<accession>A0A822A8Y4</accession>
<name>A0A822A8Y4_9BILA</name>
<sequence>MIALDWIEKNIQGFGGDPKQITIGGESAGGISVTALLTSPLVVNGTFQ</sequence>
<keyword evidence="7" id="KW-1185">Reference proteome</keyword>
<dbReference type="Proteomes" id="UP000663848">
    <property type="component" value="Unassembled WGS sequence"/>
</dbReference>
<evidence type="ECO:0000256" key="2">
    <source>
        <dbReference type="ARBA" id="ARBA00022801"/>
    </source>
</evidence>
<comment type="caution">
    <text evidence="5">The sequence shown here is derived from an EMBL/GenBank/DDBJ whole genome shotgun (WGS) entry which is preliminary data.</text>
</comment>
<evidence type="ECO:0000313" key="6">
    <source>
        <dbReference type="EMBL" id="CAF5146432.1"/>
    </source>
</evidence>
<dbReference type="Gene3D" id="3.40.50.1820">
    <property type="entry name" value="alpha/beta hydrolase"/>
    <property type="match status" value="1"/>
</dbReference>
<gene>
    <name evidence="6" type="ORF">QYT958_LOCUS48181</name>
    <name evidence="5" type="ORF">UJA718_LOCUS50162</name>
</gene>
<dbReference type="InterPro" id="IPR029058">
    <property type="entry name" value="AB_hydrolase_fold"/>
</dbReference>
<evidence type="ECO:0000256" key="1">
    <source>
        <dbReference type="ARBA" id="ARBA00005964"/>
    </source>
</evidence>
<dbReference type="EMBL" id="CAJOBP010109610">
    <property type="protein sequence ID" value="CAF4998531.1"/>
    <property type="molecule type" value="Genomic_DNA"/>
</dbReference>
<organism evidence="5 7">
    <name type="scientific">Rotaria socialis</name>
    <dbReference type="NCBI Taxonomy" id="392032"/>
    <lineage>
        <taxon>Eukaryota</taxon>
        <taxon>Metazoa</taxon>
        <taxon>Spiralia</taxon>
        <taxon>Gnathifera</taxon>
        <taxon>Rotifera</taxon>
        <taxon>Eurotatoria</taxon>
        <taxon>Bdelloidea</taxon>
        <taxon>Philodinida</taxon>
        <taxon>Philodinidae</taxon>
        <taxon>Rotaria</taxon>
    </lineage>
</organism>
<dbReference type="PANTHER" id="PTHR43142">
    <property type="entry name" value="CARBOXYLIC ESTER HYDROLASE"/>
    <property type="match status" value="1"/>
</dbReference>
<dbReference type="PROSITE" id="PS00122">
    <property type="entry name" value="CARBOXYLESTERASE_B_1"/>
    <property type="match status" value="1"/>
</dbReference>
<protein>
    <recommendedName>
        <fullName evidence="3">Carboxylic ester hydrolase</fullName>
        <ecNumber evidence="3">3.1.1.-</ecNumber>
    </recommendedName>
</protein>
<reference evidence="5" key="1">
    <citation type="submission" date="2021-02" db="EMBL/GenBank/DDBJ databases">
        <authorList>
            <person name="Nowell W R."/>
        </authorList>
    </citation>
    <scope>NUCLEOTIDE SEQUENCE</scope>
</reference>
<evidence type="ECO:0000313" key="5">
    <source>
        <dbReference type="EMBL" id="CAF4998531.1"/>
    </source>
</evidence>
<dbReference type="Proteomes" id="UP000663873">
    <property type="component" value="Unassembled WGS sequence"/>
</dbReference>
<dbReference type="InterPro" id="IPR002018">
    <property type="entry name" value="CarbesteraseB"/>
</dbReference>
<evidence type="ECO:0000313" key="7">
    <source>
        <dbReference type="Proteomes" id="UP000663873"/>
    </source>
</evidence>
<evidence type="ECO:0000256" key="3">
    <source>
        <dbReference type="RuleBase" id="RU361235"/>
    </source>
</evidence>